<evidence type="ECO:0000256" key="3">
    <source>
        <dbReference type="ARBA" id="ARBA00022741"/>
    </source>
</evidence>
<comment type="pathway">
    <text evidence="5">Cofactor biosynthesis; molybdopterin biosynthesis.</text>
</comment>
<comment type="similarity">
    <text evidence="5">Belongs to the MoaD family. MOCS2A subfamily.</text>
</comment>
<gene>
    <name evidence="5" type="primary">cnxG</name>
    <name evidence="6" type="ORF">EJ04DRAFT_517216</name>
</gene>
<dbReference type="OrthoDB" id="5595860at2759"/>
<accession>A0A9P4QHP1</accession>
<dbReference type="GO" id="GO:0006777">
    <property type="term" value="P:Mo-molybdopterin cofactor biosynthetic process"/>
    <property type="evidence" value="ECO:0007669"/>
    <property type="project" value="UniProtKB-UniRule"/>
</dbReference>
<keyword evidence="3 5" id="KW-0547">Nucleotide-binding</keyword>
<comment type="function">
    <text evidence="5">Acts as a sulfur carrier required for molybdopterin biosynthesis. Component of the molybdopterin synthase complex that catalyzes the conversion of precursor Z into molybdopterin by mediating the incorporation of 2 sulfur atoms into precursor Z to generate a dithiolene group. In the complex, serves as sulfur donor by being thiocarboxylated (-COSH) at its C-terminus by UBA4. After interaction with MOCS2B, the sulfur is then transferred to precursor Z to form molybdopterin.</text>
</comment>
<dbReference type="GO" id="GO:1990140">
    <property type="term" value="C:molybdopterin synthase complex"/>
    <property type="evidence" value="ECO:0007669"/>
    <property type="project" value="UniProtKB-UniRule"/>
</dbReference>
<dbReference type="CDD" id="cd00754">
    <property type="entry name" value="Ubl_MoaD"/>
    <property type="match status" value="1"/>
</dbReference>
<dbReference type="SUPFAM" id="SSF54285">
    <property type="entry name" value="MoaD/ThiS"/>
    <property type="match status" value="1"/>
</dbReference>
<keyword evidence="1 5" id="KW-0963">Cytoplasm</keyword>
<dbReference type="Proteomes" id="UP000799444">
    <property type="component" value="Unassembled WGS sequence"/>
</dbReference>
<reference evidence="6" key="1">
    <citation type="journal article" date="2020" name="Stud. Mycol.">
        <title>101 Dothideomycetes genomes: a test case for predicting lifestyles and emergence of pathogens.</title>
        <authorList>
            <person name="Haridas S."/>
            <person name="Albert R."/>
            <person name="Binder M."/>
            <person name="Bloem J."/>
            <person name="Labutti K."/>
            <person name="Salamov A."/>
            <person name="Andreopoulos B."/>
            <person name="Baker S."/>
            <person name="Barry K."/>
            <person name="Bills G."/>
            <person name="Bluhm B."/>
            <person name="Cannon C."/>
            <person name="Castanera R."/>
            <person name="Culley D."/>
            <person name="Daum C."/>
            <person name="Ezra D."/>
            <person name="Gonzalez J."/>
            <person name="Henrissat B."/>
            <person name="Kuo A."/>
            <person name="Liang C."/>
            <person name="Lipzen A."/>
            <person name="Lutzoni F."/>
            <person name="Magnuson J."/>
            <person name="Mondo S."/>
            <person name="Nolan M."/>
            <person name="Ohm R."/>
            <person name="Pangilinan J."/>
            <person name="Park H.-J."/>
            <person name="Ramirez L."/>
            <person name="Alfaro M."/>
            <person name="Sun H."/>
            <person name="Tritt A."/>
            <person name="Yoshinaga Y."/>
            <person name="Zwiers L.-H."/>
            <person name="Turgeon B."/>
            <person name="Goodwin S."/>
            <person name="Spatafora J."/>
            <person name="Crous P."/>
            <person name="Grigoriev I."/>
        </authorList>
    </citation>
    <scope>NUCLEOTIDE SEQUENCE</scope>
    <source>
        <strain evidence="6">CBS 125425</strain>
    </source>
</reference>
<evidence type="ECO:0000256" key="5">
    <source>
        <dbReference type="HAMAP-Rule" id="MF_03051"/>
    </source>
</evidence>
<proteinExistence type="inferred from homology"/>
<dbReference type="InterPro" id="IPR012675">
    <property type="entry name" value="Beta-grasp_dom_sf"/>
</dbReference>
<dbReference type="AlphaFoldDB" id="A0A9P4QHP1"/>
<dbReference type="GO" id="GO:0000166">
    <property type="term" value="F:nucleotide binding"/>
    <property type="evidence" value="ECO:0007669"/>
    <property type="project" value="UniProtKB-KW"/>
</dbReference>
<evidence type="ECO:0000256" key="4">
    <source>
        <dbReference type="ARBA" id="ARBA00023150"/>
    </source>
</evidence>
<evidence type="ECO:0000256" key="1">
    <source>
        <dbReference type="ARBA" id="ARBA00022490"/>
    </source>
</evidence>
<dbReference type="Gene3D" id="3.10.20.30">
    <property type="match status" value="1"/>
</dbReference>
<dbReference type="InterPro" id="IPR028887">
    <property type="entry name" value="MOCS2A_euk"/>
</dbReference>
<organism evidence="6 7">
    <name type="scientific">Polyplosphaeria fusca</name>
    <dbReference type="NCBI Taxonomy" id="682080"/>
    <lineage>
        <taxon>Eukaryota</taxon>
        <taxon>Fungi</taxon>
        <taxon>Dikarya</taxon>
        <taxon>Ascomycota</taxon>
        <taxon>Pezizomycotina</taxon>
        <taxon>Dothideomycetes</taxon>
        <taxon>Pleosporomycetidae</taxon>
        <taxon>Pleosporales</taxon>
        <taxon>Tetraplosphaeriaceae</taxon>
        <taxon>Polyplosphaeria</taxon>
    </lineage>
</organism>
<dbReference type="PANTHER" id="PTHR33359">
    <property type="entry name" value="MOLYBDOPTERIN SYNTHASE SULFUR CARRIER SUBUNIT"/>
    <property type="match status" value="1"/>
</dbReference>
<feature type="modified residue" description="Glycyl adenylate; alternate" evidence="5">
    <location>
        <position position="94"/>
    </location>
</feature>
<evidence type="ECO:0000313" key="7">
    <source>
        <dbReference type="Proteomes" id="UP000799444"/>
    </source>
</evidence>
<keyword evidence="4 5" id="KW-0501">Molybdenum cofactor biosynthesis</keyword>
<comment type="PTM">
    <text evidence="5">C-terminal thiocarboxylation occurs in 2 steps, it is first acyl-adenylated (-COAMP) via the hesA/moeB/thiF part of UBA4, then thiocarboxylated (-COSH) via the rhodanese domain of UBA4.</text>
</comment>
<feature type="modified residue" description="1-thioglycine; alternate" evidence="5">
    <location>
        <position position="94"/>
    </location>
</feature>
<evidence type="ECO:0000313" key="6">
    <source>
        <dbReference type="EMBL" id="KAF2727488.1"/>
    </source>
</evidence>
<sequence length="94" mass="9914">MSAAKAPPGHFSILYFAAASSFTGKSSEHLPAPVSARSLFDELEQRYPGMRDKVLGSCAVTVNLEYVDVEDGEDADRAIEAGDEVAIIPPVSSG</sequence>
<dbReference type="EMBL" id="ML996329">
    <property type="protein sequence ID" value="KAF2727488.1"/>
    <property type="molecule type" value="Genomic_DNA"/>
</dbReference>
<keyword evidence="2 5" id="KW-0597">Phosphoprotein</keyword>
<comment type="subcellular location">
    <subcellularLocation>
        <location evidence="5">Cytoplasm</location>
    </subcellularLocation>
</comment>
<keyword evidence="7" id="KW-1185">Reference proteome</keyword>
<comment type="subunit">
    <text evidence="5">Heterotetramer; composed of 2 small (MOCS2A) and 2 large (MOCS2B) subunits.</text>
</comment>
<dbReference type="HAMAP" id="MF_03051">
    <property type="entry name" value="MOCS2A"/>
    <property type="match status" value="1"/>
</dbReference>
<dbReference type="PANTHER" id="PTHR33359:SF1">
    <property type="entry name" value="MOLYBDOPTERIN SYNTHASE SULFUR CARRIER SUBUNIT"/>
    <property type="match status" value="1"/>
</dbReference>
<dbReference type="Pfam" id="PF02597">
    <property type="entry name" value="ThiS"/>
    <property type="match status" value="1"/>
</dbReference>
<dbReference type="GO" id="GO:1990133">
    <property type="term" value="C:molybdopterin adenylyltransferase complex"/>
    <property type="evidence" value="ECO:0007669"/>
    <property type="project" value="TreeGrafter"/>
</dbReference>
<evidence type="ECO:0000256" key="2">
    <source>
        <dbReference type="ARBA" id="ARBA00022553"/>
    </source>
</evidence>
<dbReference type="GO" id="GO:0030366">
    <property type="term" value="F:molybdopterin synthase activity"/>
    <property type="evidence" value="ECO:0007669"/>
    <property type="project" value="UniProtKB-UniRule"/>
</dbReference>
<dbReference type="InterPro" id="IPR044672">
    <property type="entry name" value="MOCS2A"/>
</dbReference>
<dbReference type="InterPro" id="IPR003749">
    <property type="entry name" value="ThiS/MoaD-like"/>
</dbReference>
<protein>
    <recommendedName>
        <fullName evidence="5">Molybdopterin synthase sulfur carrier subunit</fullName>
    </recommendedName>
    <alternativeName>
        <fullName evidence="5">Common component for nitrate reductase and xanthine dehydrogenase protein G</fullName>
    </alternativeName>
    <alternativeName>
        <fullName evidence="5">Molybdenum cofactor synthesis protein 2 small subunit</fullName>
    </alternativeName>
    <alternativeName>
        <fullName evidence="5">Molybdenum cofactor synthesis protein 2A</fullName>
    </alternativeName>
    <alternativeName>
        <fullName evidence="5">Sulfur carrier protein MOCS2A</fullName>
        <shortName evidence="5">MOCS2A</shortName>
    </alternativeName>
</protein>
<dbReference type="InterPro" id="IPR016155">
    <property type="entry name" value="Mopterin_synth/thiamin_S_b"/>
</dbReference>
<name>A0A9P4QHP1_9PLEO</name>
<comment type="caution">
    <text evidence="6">The sequence shown here is derived from an EMBL/GenBank/DDBJ whole genome shotgun (WGS) entry which is preliminary data.</text>
</comment>